<reference evidence="4" key="1">
    <citation type="journal article" date="2014" name="Proc. Natl. Acad. Sci. U.S.A.">
        <title>Extensive sampling of basidiomycete genomes demonstrates inadequacy of the white-rot/brown-rot paradigm for wood decay fungi.</title>
        <authorList>
            <person name="Riley R."/>
            <person name="Salamov A.A."/>
            <person name="Brown D.W."/>
            <person name="Nagy L.G."/>
            <person name="Floudas D."/>
            <person name="Held B.W."/>
            <person name="Levasseur A."/>
            <person name="Lombard V."/>
            <person name="Morin E."/>
            <person name="Otillar R."/>
            <person name="Lindquist E.A."/>
            <person name="Sun H."/>
            <person name="LaButti K.M."/>
            <person name="Schmutz J."/>
            <person name="Jabbour D."/>
            <person name="Luo H."/>
            <person name="Baker S.E."/>
            <person name="Pisabarro A.G."/>
            <person name="Walton J.D."/>
            <person name="Blanchette R.A."/>
            <person name="Henrissat B."/>
            <person name="Martin F."/>
            <person name="Cullen D."/>
            <person name="Hibbett D.S."/>
            <person name="Grigoriev I.V."/>
        </authorList>
    </citation>
    <scope>NUCLEOTIDE SEQUENCE [LARGE SCALE GENOMIC DNA]</scope>
    <source>
        <strain evidence="4">PC15</strain>
    </source>
</reference>
<proteinExistence type="predicted"/>
<dbReference type="HOGENOM" id="CLU_1166255_0_0_1"/>
<accession>A0A067NV25</accession>
<evidence type="ECO:0000313" key="4">
    <source>
        <dbReference type="Proteomes" id="UP000027073"/>
    </source>
</evidence>
<feature type="region of interest" description="Disordered" evidence="1">
    <location>
        <begin position="67"/>
        <end position="113"/>
    </location>
</feature>
<protein>
    <submittedName>
        <fullName evidence="3">Uncharacterized protein</fullName>
    </submittedName>
</protein>
<feature type="signal peptide" evidence="2">
    <location>
        <begin position="1"/>
        <end position="24"/>
    </location>
</feature>
<feature type="region of interest" description="Disordered" evidence="1">
    <location>
        <begin position="144"/>
        <end position="238"/>
    </location>
</feature>
<dbReference type="AlphaFoldDB" id="A0A067NV25"/>
<dbReference type="VEuPathDB" id="FungiDB:PLEOSDRAFT_1089348"/>
<sequence>MHAFAHILACALPFLILKFHITTAASSGTSEPGSLTQGNAVAPGALSTTNYETDTTMLQAREIRNADYSSSSNQDTSPRNTTATPARDVTEKDSPGHTSTIDNDEHAHRGAHSTDGARNVLFSRAAGKFQVKQLRQRSVDLGSGAVTKSISGPDSKADPPSKRGTPVVFIPRPIATADRPQGGNRVMSGFNPPDRPFEDFGSVNHRSFEDSAANKTTSDHRSSPLEFQVSDHIRHVEE</sequence>
<dbReference type="OrthoDB" id="2994827at2759"/>
<organism evidence="3 4">
    <name type="scientific">Pleurotus ostreatus (strain PC15)</name>
    <name type="common">Oyster mushroom</name>
    <dbReference type="NCBI Taxonomy" id="1137138"/>
    <lineage>
        <taxon>Eukaryota</taxon>
        <taxon>Fungi</taxon>
        <taxon>Dikarya</taxon>
        <taxon>Basidiomycota</taxon>
        <taxon>Agaricomycotina</taxon>
        <taxon>Agaricomycetes</taxon>
        <taxon>Agaricomycetidae</taxon>
        <taxon>Agaricales</taxon>
        <taxon>Pleurotineae</taxon>
        <taxon>Pleurotaceae</taxon>
        <taxon>Pleurotus</taxon>
    </lineage>
</organism>
<evidence type="ECO:0000313" key="3">
    <source>
        <dbReference type="EMBL" id="KDQ27471.1"/>
    </source>
</evidence>
<keyword evidence="2" id="KW-0732">Signal</keyword>
<gene>
    <name evidence="3" type="ORF">PLEOSDRAFT_1089348</name>
</gene>
<evidence type="ECO:0000256" key="2">
    <source>
        <dbReference type="SAM" id="SignalP"/>
    </source>
</evidence>
<name>A0A067NV25_PLEO1</name>
<dbReference type="Proteomes" id="UP000027073">
    <property type="component" value="Unassembled WGS sequence"/>
</dbReference>
<feature type="compositionally biased region" description="Polar residues" evidence="1">
    <location>
        <begin position="26"/>
        <end position="39"/>
    </location>
</feature>
<feature type="chain" id="PRO_5001642579" evidence="2">
    <location>
        <begin position="25"/>
        <end position="238"/>
    </location>
</feature>
<dbReference type="InParanoid" id="A0A067NV25"/>
<feature type="region of interest" description="Disordered" evidence="1">
    <location>
        <begin position="26"/>
        <end position="47"/>
    </location>
</feature>
<evidence type="ECO:0000256" key="1">
    <source>
        <dbReference type="SAM" id="MobiDB-lite"/>
    </source>
</evidence>
<dbReference type="EMBL" id="KL198008">
    <property type="protein sequence ID" value="KDQ27471.1"/>
    <property type="molecule type" value="Genomic_DNA"/>
</dbReference>
<feature type="compositionally biased region" description="Basic and acidic residues" evidence="1">
    <location>
        <begin position="217"/>
        <end position="238"/>
    </location>
</feature>
<feature type="compositionally biased region" description="Polar residues" evidence="1">
    <location>
        <begin position="67"/>
        <end position="84"/>
    </location>
</feature>